<organism evidence="1 2">
    <name type="scientific">Cronobacter phage vB_CsaP_009</name>
    <dbReference type="NCBI Taxonomy" id="2699738"/>
    <lineage>
        <taxon>Viruses</taxon>
        <taxon>Duplodnaviria</taxon>
        <taxon>Heunggongvirae</taxon>
        <taxon>Uroviricota</taxon>
        <taxon>Caudoviricetes</taxon>
        <taxon>Grimontviridae</taxon>
        <taxon>Privateervirus</taxon>
        <taxon>Privateervirus pv009</taxon>
    </lineage>
</organism>
<sequence length="268" mass="29915">MSFKLTIGSDPELLGFDIKTGLIGSFAGRLGASKEEKKHLSEDVRIQEDNVLIEYDINPHETWAGFNDNMARGISACYTEANKIGMSIAEGVSSHIFSQAELTSFHKSAFIFGCEPDYNALTGTRNPKPKAADPGLRTAGGHIHIGFEGELDVTQMNQSILGVMCDFFLGVPSLLLDNDDRRRELYGKAGACRYKTYGIEYRTLSNFWIAKEENRKWAWDQSHKAFGALKEGSFKELVAKVDPKEIQRVINENDKRSAEALIKLLKVM</sequence>
<name>A0A679FF65_9CAUD</name>
<dbReference type="GeneID" id="55603453"/>
<dbReference type="Proteomes" id="UP000479051">
    <property type="component" value="Segment"/>
</dbReference>
<evidence type="ECO:0000313" key="2">
    <source>
        <dbReference type="Proteomes" id="UP000479051"/>
    </source>
</evidence>
<dbReference type="InterPro" id="IPR025681">
    <property type="entry name" value="COOH-NH2_lig"/>
</dbReference>
<dbReference type="RefSeq" id="YP_009833398.1">
    <property type="nucleotide sequence ID" value="NC_048664.1"/>
</dbReference>
<reference evidence="1 2" key="1">
    <citation type="submission" date="2020-01" db="EMBL/GenBank/DDBJ databases">
        <title>Isolation, characterization and genomic analysis of a lytic bacteriophage vB_CsaP_009 infecting Cronobacter.</title>
        <authorList>
            <person name="Soleimani-Delfan A."/>
            <person name="Shahin K."/>
            <person name="Barazandeh M."/>
            <person name="Komijani M."/>
        </authorList>
    </citation>
    <scope>NUCLEOTIDE SEQUENCE [LARGE SCALE GENOMIC DNA]</scope>
</reference>
<dbReference type="KEGG" id="vg:55603453"/>
<accession>A0A679FF65</accession>
<protein>
    <submittedName>
        <fullName evidence="1">Uncharacterized protein</fullName>
    </submittedName>
</protein>
<evidence type="ECO:0000313" key="1">
    <source>
        <dbReference type="EMBL" id="BBU72665.1"/>
    </source>
</evidence>
<dbReference type="EMBL" id="LC519601">
    <property type="protein sequence ID" value="BBU72665.1"/>
    <property type="molecule type" value="Genomic_DNA"/>
</dbReference>
<proteinExistence type="predicted"/>
<keyword evidence="2" id="KW-1185">Reference proteome</keyword>
<dbReference type="Pfam" id="PF14395">
    <property type="entry name" value="COOH-NH2_lig"/>
    <property type="match status" value="1"/>
</dbReference>